<evidence type="ECO:0000313" key="2">
    <source>
        <dbReference type="EMBL" id="MPM26134.1"/>
    </source>
</evidence>
<gene>
    <name evidence="2" type="ORF">SDC9_72635</name>
</gene>
<organism evidence="2">
    <name type="scientific">bioreactor metagenome</name>
    <dbReference type="NCBI Taxonomy" id="1076179"/>
    <lineage>
        <taxon>unclassified sequences</taxon>
        <taxon>metagenomes</taxon>
        <taxon>ecological metagenomes</taxon>
    </lineage>
</organism>
<dbReference type="InterPro" id="IPR043128">
    <property type="entry name" value="Rev_trsase/Diguanyl_cyclase"/>
</dbReference>
<feature type="domain" description="GGDEF" evidence="1">
    <location>
        <begin position="1"/>
        <end position="77"/>
    </location>
</feature>
<dbReference type="GO" id="GO:0052621">
    <property type="term" value="F:diguanylate cyclase activity"/>
    <property type="evidence" value="ECO:0007669"/>
    <property type="project" value="TreeGrafter"/>
</dbReference>
<dbReference type="InterPro" id="IPR000160">
    <property type="entry name" value="GGDEF_dom"/>
</dbReference>
<dbReference type="Gene3D" id="3.30.70.270">
    <property type="match status" value="1"/>
</dbReference>
<accession>A0A644YJ39</accession>
<dbReference type="InterPro" id="IPR050469">
    <property type="entry name" value="Diguanylate_Cyclase"/>
</dbReference>
<protein>
    <recommendedName>
        <fullName evidence="1">GGDEF domain-containing protein</fullName>
    </recommendedName>
</protein>
<evidence type="ECO:0000259" key="1">
    <source>
        <dbReference type="PROSITE" id="PS50887"/>
    </source>
</evidence>
<comment type="caution">
    <text evidence="2">The sequence shown here is derived from an EMBL/GenBank/DDBJ whole genome shotgun (WGS) entry which is preliminary data.</text>
</comment>
<dbReference type="Pfam" id="PF00990">
    <property type="entry name" value="GGDEF"/>
    <property type="match status" value="1"/>
</dbReference>
<sequence>MLLPDTNHHQAAKLCERLREKVESYNFFYNGNKINTTITFGVAQYNERIGVNSTIKNADLSMYRGKHSGRNCVICAH</sequence>
<dbReference type="SUPFAM" id="SSF55073">
    <property type="entry name" value="Nucleotide cyclase"/>
    <property type="match status" value="1"/>
</dbReference>
<dbReference type="PANTHER" id="PTHR45138:SF9">
    <property type="entry name" value="DIGUANYLATE CYCLASE DGCM-RELATED"/>
    <property type="match status" value="1"/>
</dbReference>
<dbReference type="InterPro" id="IPR029787">
    <property type="entry name" value="Nucleotide_cyclase"/>
</dbReference>
<proteinExistence type="predicted"/>
<dbReference type="EMBL" id="VSSQ01004656">
    <property type="protein sequence ID" value="MPM26134.1"/>
    <property type="molecule type" value="Genomic_DNA"/>
</dbReference>
<name>A0A644YJ39_9ZZZZ</name>
<dbReference type="NCBIfam" id="TIGR00254">
    <property type="entry name" value="GGDEF"/>
    <property type="match status" value="1"/>
</dbReference>
<dbReference type="PANTHER" id="PTHR45138">
    <property type="entry name" value="REGULATORY COMPONENTS OF SENSORY TRANSDUCTION SYSTEM"/>
    <property type="match status" value="1"/>
</dbReference>
<dbReference type="AlphaFoldDB" id="A0A644YJ39"/>
<dbReference type="PROSITE" id="PS50887">
    <property type="entry name" value="GGDEF"/>
    <property type="match status" value="1"/>
</dbReference>
<reference evidence="2" key="1">
    <citation type="submission" date="2019-08" db="EMBL/GenBank/DDBJ databases">
        <authorList>
            <person name="Kucharzyk K."/>
            <person name="Murdoch R.W."/>
            <person name="Higgins S."/>
            <person name="Loffler F."/>
        </authorList>
    </citation>
    <scope>NUCLEOTIDE SEQUENCE</scope>
</reference>